<evidence type="ECO:0000313" key="1">
    <source>
        <dbReference type="EMBL" id="PSJ79720.1"/>
    </source>
</evidence>
<reference evidence="1 2" key="1">
    <citation type="submission" date="2018-03" db="EMBL/GenBank/DDBJ databases">
        <title>Neisseria weixii sp. nov., isolated from the intestinal contents of Tibetan Plateau pika (Ochotona curzoniae) in Yushu, Qinghai Province, China.</title>
        <authorList>
            <person name="Gui Z."/>
        </authorList>
    </citation>
    <scope>NUCLEOTIDE SEQUENCE [LARGE SCALE GENOMIC DNA]</scope>
    <source>
        <strain evidence="1 2">ATCC 51483</strain>
    </source>
</reference>
<organism evidence="1 2">
    <name type="scientific">Neisseria iguanae</name>
    <dbReference type="NCBI Taxonomy" id="90242"/>
    <lineage>
        <taxon>Bacteria</taxon>
        <taxon>Pseudomonadati</taxon>
        <taxon>Pseudomonadota</taxon>
        <taxon>Betaproteobacteria</taxon>
        <taxon>Neisseriales</taxon>
        <taxon>Neisseriaceae</taxon>
        <taxon>Neisseria</taxon>
    </lineage>
</organism>
<sequence>MYEQEILRSRQILLSHDLERTFNAVWAEVCATAHRLNLAIPFWSLQPKVGWEDGFANKNKMKSSNVLKQAVEYAEIDEPLQFWKKHIVDLNRVNF</sequence>
<proteinExistence type="predicted"/>
<dbReference type="Proteomes" id="UP000241868">
    <property type="component" value="Unassembled WGS sequence"/>
</dbReference>
<evidence type="ECO:0000313" key="2">
    <source>
        <dbReference type="Proteomes" id="UP000241868"/>
    </source>
</evidence>
<protein>
    <submittedName>
        <fullName evidence="1">Uncharacterized protein</fullName>
    </submittedName>
</protein>
<dbReference type="AlphaFoldDB" id="A0A2P7TYB4"/>
<comment type="caution">
    <text evidence="1">The sequence shown here is derived from an EMBL/GenBank/DDBJ whole genome shotgun (WGS) entry which is preliminary data.</text>
</comment>
<name>A0A2P7TYB4_9NEIS</name>
<gene>
    <name evidence="1" type="ORF">C7N83_10530</name>
</gene>
<dbReference type="EMBL" id="PXYY01000078">
    <property type="protein sequence ID" value="PSJ79720.1"/>
    <property type="molecule type" value="Genomic_DNA"/>
</dbReference>
<accession>A0A2P7TYB4</accession>
<keyword evidence="2" id="KW-1185">Reference proteome</keyword>